<sequence length="24" mass="2973">MAHTTFWREWKSKLEEKQLADQIP</sequence>
<dbReference type="EMBL" id="GBRH01188926">
    <property type="protein sequence ID" value="JAE08970.1"/>
    <property type="molecule type" value="Transcribed_RNA"/>
</dbReference>
<protein>
    <submittedName>
        <fullName evidence="1">Uncharacterized protein</fullName>
    </submittedName>
</protein>
<dbReference type="AlphaFoldDB" id="A0A0A9F7D7"/>
<name>A0A0A9F7D7_ARUDO</name>
<organism evidence="1">
    <name type="scientific">Arundo donax</name>
    <name type="common">Giant reed</name>
    <name type="synonym">Donax arundinaceus</name>
    <dbReference type="NCBI Taxonomy" id="35708"/>
    <lineage>
        <taxon>Eukaryota</taxon>
        <taxon>Viridiplantae</taxon>
        <taxon>Streptophyta</taxon>
        <taxon>Embryophyta</taxon>
        <taxon>Tracheophyta</taxon>
        <taxon>Spermatophyta</taxon>
        <taxon>Magnoliopsida</taxon>
        <taxon>Liliopsida</taxon>
        <taxon>Poales</taxon>
        <taxon>Poaceae</taxon>
        <taxon>PACMAD clade</taxon>
        <taxon>Arundinoideae</taxon>
        <taxon>Arundineae</taxon>
        <taxon>Arundo</taxon>
    </lineage>
</organism>
<reference evidence="1" key="2">
    <citation type="journal article" date="2015" name="Data Brief">
        <title>Shoot transcriptome of the giant reed, Arundo donax.</title>
        <authorList>
            <person name="Barrero R.A."/>
            <person name="Guerrero F.D."/>
            <person name="Moolhuijzen P."/>
            <person name="Goolsby J.A."/>
            <person name="Tidwell J."/>
            <person name="Bellgard S.E."/>
            <person name="Bellgard M.I."/>
        </authorList>
    </citation>
    <scope>NUCLEOTIDE SEQUENCE</scope>
    <source>
        <tissue evidence="1">Shoot tissue taken approximately 20 cm above the soil surface</tissue>
    </source>
</reference>
<reference evidence="1" key="1">
    <citation type="submission" date="2014-09" db="EMBL/GenBank/DDBJ databases">
        <authorList>
            <person name="Magalhaes I.L.F."/>
            <person name="Oliveira U."/>
            <person name="Santos F.R."/>
            <person name="Vidigal T.H.D.A."/>
            <person name="Brescovit A.D."/>
            <person name="Santos A.J."/>
        </authorList>
    </citation>
    <scope>NUCLEOTIDE SEQUENCE</scope>
    <source>
        <tissue evidence="1">Shoot tissue taken approximately 20 cm above the soil surface</tissue>
    </source>
</reference>
<proteinExistence type="predicted"/>
<evidence type="ECO:0000313" key="1">
    <source>
        <dbReference type="EMBL" id="JAE08970.1"/>
    </source>
</evidence>
<accession>A0A0A9F7D7</accession>